<protein>
    <recommendedName>
        <fullName evidence="1">PASTA domain-containing protein</fullName>
    </recommendedName>
</protein>
<evidence type="ECO:0000313" key="2">
    <source>
        <dbReference type="EMBL" id="SIS67460.1"/>
    </source>
</evidence>
<name>A0A1N7L1E6_9RHOB</name>
<dbReference type="EMBL" id="FTOG01000003">
    <property type="protein sequence ID" value="SIS67460.1"/>
    <property type="molecule type" value="Genomic_DNA"/>
</dbReference>
<dbReference type="Proteomes" id="UP000186221">
    <property type="component" value="Unassembled WGS sequence"/>
</dbReference>
<accession>A0A1N7L1E6</accession>
<organism evidence="2 3">
    <name type="scientific">Rhodobacter aestuarii</name>
    <dbReference type="NCBI Taxonomy" id="453582"/>
    <lineage>
        <taxon>Bacteria</taxon>
        <taxon>Pseudomonadati</taxon>
        <taxon>Pseudomonadota</taxon>
        <taxon>Alphaproteobacteria</taxon>
        <taxon>Rhodobacterales</taxon>
        <taxon>Rhodobacter group</taxon>
        <taxon>Rhodobacter</taxon>
    </lineage>
</organism>
<dbReference type="InterPro" id="IPR005543">
    <property type="entry name" value="PASTA_dom"/>
</dbReference>
<proteinExistence type="predicted"/>
<dbReference type="AlphaFoldDB" id="A0A1N7L1E6"/>
<evidence type="ECO:0000259" key="1">
    <source>
        <dbReference type="PROSITE" id="PS51178"/>
    </source>
</evidence>
<dbReference type="OrthoDB" id="6882896at2"/>
<reference evidence="3" key="1">
    <citation type="submission" date="2017-01" db="EMBL/GenBank/DDBJ databases">
        <authorList>
            <person name="Varghese N."/>
            <person name="Submissions S."/>
        </authorList>
    </citation>
    <scope>NUCLEOTIDE SEQUENCE [LARGE SCALE GENOMIC DNA]</scope>
    <source>
        <strain evidence="3">DSM 19945</strain>
    </source>
</reference>
<feature type="domain" description="PASTA" evidence="1">
    <location>
        <begin position="163"/>
        <end position="227"/>
    </location>
</feature>
<dbReference type="Gene3D" id="3.30.10.20">
    <property type="match status" value="1"/>
</dbReference>
<gene>
    <name evidence="2" type="ORF">SAMN05421580_103163</name>
</gene>
<dbReference type="PROSITE" id="PS51178">
    <property type="entry name" value="PASTA"/>
    <property type="match status" value="1"/>
</dbReference>
<keyword evidence="3" id="KW-1185">Reference proteome</keyword>
<dbReference type="RefSeq" id="WP_076484170.1">
    <property type="nucleotide sequence ID" value="NZ_FTOG01000003.1"/>
</dbReference>
<evidence type="ECO:0000313" key="3">
    <source>
        <dbReference type="Proteomes" id="UP000186221"/>
    </source>
</evidence>
<dbReference type="STRING" id="453582.SAMN05421580_103163"/>
<sequence>MSDLKSLVTDVVAAPLGDVIASVGRGVAEAQQALDEGSLATVLEIYTESDDAKLQLLQEIGYRPTFYTIPEATGEVKVSLTMGTGAAGTPVTSTVGTAKATSKRAALPTKRETQVYATPVDAAYANRFGYQASISATLSFKIVPVPAPEGADELRQMPDLMHDAEGNLAPRTGAQAIATLAKLGLETVFVDKTGQEVSDPDLAKKISGQDTEPGAILRLGDRVQVKV</sequence>